<evidence type="ECO:0000256" key="3">
    <source>
        <dbReference type="ARBA" id="ARBA00023119"/>
    </source>
</evidence>
<evidence type="ECO:0000256" key="5">
    <source>
        <dbReference type="SAM" id="MobiDB-lite"/>
    </source>
</evidence>
<evidence type="ECO:0000313" key="7">
    <source>
        <dbReference type="Proteomes" id="UP000233556"/>
    </source>
</evidence>
<protein>
    <submittedName>
        <fullName evidence="6">Collagen alpha-1 chain isoform x8</fullName>
    </submittedName>
</protein>
<proteinExistence type="predicted"/>
<sequence length="106" mass="11138">MGIASQGEPGFIGPQGEPGLPGLPGTKGDRGEAGPVGKGERGEPGVPGPKGPPGQKGDQGATEIIDYNGNIREALQALKTFCVQRFAELINQELFLYLETRFAVWC</sequence>
<keyword evidence="3 6" id="KW-0176">Collagen</keyword>
<keyword evidence="7" id="KW-1185">Reference proteome</keyword>
<feature type="region of interest" description="Disordered" evidence="5">
    <location>
        <begin position="1"/>
        <end position="63"/>
    </location>
</feature>
<dbReference type="EMBL" id="KZ511674">
    <property type="protein sequence ID" value="PKU32188.1"/>
    <property type="molecule type" value="Genomic_DNA"/>
</dbReference>
<gene>
    <name evidence="6" type="ORF">llap_17508</name>
</gene>
<reference evidence="7" key="2">
    <citation type="submission" date="2017-12" db="EMBL/GenBank/DDBJ databases">
        <title>Genome sequence of the Bar-tailed Godwit (Limosa lapponica baueri).</title>
        <authorList>
            <person name="Lima N.C.B."/>
            <person name="Parody-Merino A.M."/>
            <person name="Battley P.F."/>
            <person name="Fidler A.E."/>
            <person name="Prosdocimi F."/>
        </authorList>
    </citation>
    <scope>NUCLEOTIDE SEQUENCE [LARGE SCALE GENOMIC DNA]</scope>
</reference>
<keyword evidence="4" id="KW-0379">Hydroxylation</keyword>
<keyword evidence="1" id="KW-0732">Signal</keyword>
<evidence type="ECO:0000256" key="2">
    <source>
        <dbReference type="ARBA" id="ARBA00022737"/>
    </source>
</evidence>
<dbReference type="PANTHER" id="PTHR37456">
    <property type="entry name" value="SI:CH211-266K2.1"/>
    <property type="match status" value="1"/>
</dbReference>
<dbReference type="Pfam" id="PF01391">
    <property type="entry name" value="Collagen"/>
    <property type="match status" value="1"/>
</dbReference>
<feature type="compositionally biased region" description="Low complexity" evidence="5">
    <location>
        <begin position="14"/>
        <end position="24"/>
    </location>
</feature>
<evidence type="ECO:0000256" key="4">
    <source>
        <dbReference type="ARBA" id="ARBA00023278"/>
    </source>
</evidence>
<evidence type="ECO:0000313" key="6">
    <source>
        <dbReference type="EMBL" id="PKU32188.1"/>
    </source>
</evidence>
<dbReference type="InterPro" id="IPR008160">
    <property type="entry name" value="Collagen"/>
</dbReference>
<evidence type="ECO:0000256" key="1">
    <source>
        <dbReference type="ARBA" id="ARBA00022729"/>
    </source>
</evidence>
<keyword evidence="2" id="KW-0677">Repeat</keyword>
<dbReference type="AlphaFoldDB" id="A0A2I0TEG2"/>
<dbReference type="GO" id="GO:0005581">
    <property type="term" value="C:collagen trimer"/>
    <property type="evidence" value="ECO:0007669"/>
    <property type="project" value="UniProtKB-KW"/>
</dbReference>
<name>A0A2I0TEG2_LIMLA</name>
<dbReference type="PANTHER" id="PTHR37456:SF6">
    <property type="entry name" value="COLLAGEN ALPHA-1(XXIII) CHAIN-LIKE ISOFORM X2"/>
    <property type="match status" value="1"/>
</dbReference>
<organism evidence="6 7">
    <name type="scientific">Limosa lapponica baueri</name>
    <dbReference type="NCBI Taxonomy" id="1758121"/>
    <lineage>
        <taxon>Eukaryota</taxon>
        <taxon>Metazoa</taxon>
        <taxon>Chordata</taxon>
        <taxon>Craniata</taxon>
        <taxon>Vertebrata</taxon>
        <taxon>Euteleostomi</taxon>
        <taxon>Archelosauria</taxon>
        <taxon>Archosauria</taxon>
        <taxon>Dinosauria</taxon>
        <taxon>Saurischia</taxon>
        <taxon>Theropoda</taxon>
        <taxon>Coelurosauria</taxon>
        <taxon>Aves</taxon>
        <taxon>Neognathae</taxon>
        <taxon>Neoaves</taxon>
        <taxon>Charadriiformes</taxon>
        <taxon>Scolopacidae</taxon>
        <taxon>Limosa</taxon>
    </lineage>
</organism>
<dbReference type="Proteomes" id="UP000233556">
    <property type="component" value="Unassembled WGS sequence"/>
</dbReference>
<dbReference type="InterPro" id="IPR050938">
    <property type="entry name" value="Collagen_Structural_Proteins"/>
</dbReference>
<feature type="compositionally biased region" description="Basic and acidic residues" evidence="5">
    <location>
        <begin position="27"/>
        <end position="43"/>
    </location>
</feature>
<accession>A0A2I0TEG2</accession>
<reference evidence="7" key="1">
    <citation type="submission" date="2017-11" db="EMBL/GenBank/DDBJ databases">
        <authorList>
            <person name="Lima N.C."/>
            <person name="Parody-Merino A.M."/>
            <person name="Battley P.F."/>
            <person name="Fidler A.E."/>
            <person name="Prosdocimi F."/>
        </authorList>
    </citation>
    <scope>NUCLEOTIDE SEQUENCE [LARGE SCALE GENOMIC DNA]</scope>
</reference>